<dbReference type="Proteomes" id="UP001066276">
    <property type="component" value="Chromosome 6"/>
</dbReference>
<comment type="caution">
    <text evidence="1">The sequence shown here is derived from an EMBL/GenBank/DDBJ whole genome shotgun (WGS) entry which is preliminary data.</text>
</comment>
<keyword evidence="2" id="KW-1185">Reference proteome</keyword>
<proteinExistence type="predicted"/>
<gene>
    <name evidence="1" type="ORF">NDU88_011405</name>
</gene>
<protein>
    <submittedName>
        <fullName evidence="1">Uncharacterized protein</fullName>
    </submittedName>
</protein>
<dbReference type="EMBL" id="JANPWB010000010">
    <property type="protein sequence ID" value="KAJ1145113.1"/>
    <property type="molecule type" value="Genomic_DNA"/>
</dbReference>
<evidence type="ECO:0000313" key="1">
    <source>
        <dbReference type="EMBL" id="KAJ1145113.1"/>
    </source>
</evidence>
<evidence type="ECO:0000313" key="2">
    <source>
        <dbReference type="Proteomes" id="UP001066276"/>
    </source>
</evidence>
<name>A0AAV7R2Y7_PLEWA</name>
<reference evidence="1" key="1">
    <citation type="journal article" date="2022" name="bioRxiv">
        <title>Sequencing and chromosome-scale assembly of the giantPleurodeles waltlgenome.</title>
        <authorList>
            <person name="Brown T."/>
            <person name="Elewa A."/>
            <person name="Iarovenko S."/>
            <person name="Subramanian E."/>
            <person name="Araus A.J."/>
            <person name="Petzold A."/>
            <person name="Susuki M."/>
            <person name="Suzuki K.-i.T."/>
            <person name="Hayashi T."/>
            <person name="Toyoda A."/>
            <person name="Oliveira C."/>
            <person name="Osipova E."/>
            <person name="Leigh N.D."/>
            <person name="Simon A."/>
            <person name="Yun M.H."/>
        </authorList>
    </citation>
    <scope>NUCLEOTIDE SEQUENCE</scope>
    <source>
        <strain evidence="1">20211129_DDA</strain>
        <tissue evidence="1">Liver</tissue>
    </source>
</reference>
<dbReference type="AlphaFoldDB" id="A0AAV7R2Y7"/>
<accession>A0AAV7R2Y7</accession>
<organism evidence="1 2">
    <name type="scientific">Pleurodeles waltl</name>
    <name type="common">Iberian ribbed newt</name>
    <dbReference type="NCBI Taxonomy" id="8319"/>
    <lineage>
        <taxon>Eukaryota</taxon>
        <taxon>Metazoa</taxon>
        <taxon>Chordata</taxon>
        <taxon>Craniata</taxon>
        <taxon>Vertebrata</taxon>
        <taxon>Euteleostomi</taxon>
        <taxon>Amphibia</taxon>
        <taxon>Batrachia</taxon>
        <taxon>Caudata</taxon>
        <taxon>Salamandroidea</taxon>
        <taxon>Salamandridae</taxon>
        <taxon>Pleurodelinae</taxon>
        <taxon>Pleurodeles</taxon>
    </lineage>
</organism>
<sequence length="70" mass="8203">MLSARRREGDPDESRNLRLRACVERKKSRNRERTALWRSTRSVYFGDRVNPNCQRSQLRSAIGSAQKTHS</sequence>